<accession>A0ABZ2C5H1</accession>
<dbReference type="InterPro" id="IPR036113">
    <property type="entry name" value="Asp/Glu-ADT_sf_sub_c"/>
</dbReference>
<comment type="function">
    <text evidence="1">Allows the formation of correctly charged Asn-tRNA(Asn) or Gln-tRNA(Gln) through the transamidation of misacylated Asp-tRNA(Asn) or Glu-tRNA(Gln) in organisms which lack either or both of asparaginyl-tRNA or glutaminyl-tRNA synthetases. The reaction takes place in the presence of glutamine and ATP through an activated phospho-Asp-tRNA(Asn) or phospho-Glu-tRNA(Gln).</text>
</comment>
<gene>
    <name evidence="1" type="primary">gatC</name>
    <name evidence="2" type="ORF">Bealeia1_00383</name>
</gene>
<evidence type="ECO:0000313" key="2">
    <source>
        <dbReference type="EMBL" id="WVX66209.1"/>
    </source>
</evidence>
<sequence>MSLDSATVKRVGRLARLKVPDEKVEPLRADLVRILKFIDQLSEVNTDAVEPMVGSGQRQMPMREDMITDGNYVSDVLANAPESAQNMFVVPKVVE</sequence>
<keyword evidence="1" id="KW-0067">ATP-binding</keyword>
<protein>
    <recommendedName>
        <fullName evidence="1">Aspartyl/glutamyl-tRNA(Asn/Gln) amidotransferase subunit C</fullName>
        <shortName evidence="1">Asp/Glu-ADT subunit C</shortName>
        <ecNumber evidence="1">6.3.5.-</ecNumber>
    </recommendedName>
</protein>
<keyword evidence="3" id="KW-1185">Reference proteome</keyword>
<dbReference type="Pfam" id="PF02686">
    <property type="entry name" value="GatC"/>
    <property type="match status" value="1"/>
</dbReference>
<comment type="subunit">
    <text evidence="1">Heterotrimer of A, B and C subunits.</text>
</comment>
<dbReference type="InterPro" id="IPR003837">
    <property type="entry name" value="GatC"/>
</dbReference>
<organism evidence="2 3">
    <name type="scientific">Candidatus Bealeia paramacronuclearis</name>
    <dbReference type="NCBI Taxonomy" id="1921001"/>
    <lineage>
        <taxon>Bacteria</taxon>
        <taxon>Pseudomonadati</taxon>
        <taxon>Pseudomonadota</taxon>
        <taxon>Alphaproteobacteria</taxon>
        <taxon>Holosporales</taxon>
        <taxon>Holosporaceae</taxon>
        <taxon>Candidatus Bealeia</taxon>
    </lineage>
</organism>
<evidence type="ECO:0000313" key="3">
    <source>
        <dbReference type="Proteomes" id="UP001330434"/>
    </source>
</evidence>
<comment type="catalytic activity">
    <reaction evidence="1">
        <text>L-aspartyl-tRNA(Asn) + L-glutamine + ATP + H2O = L-asparaginyl-tRNA(Asn) + L-glutamate + ADP + phosphate + 2 H(+)</text>
        <dbReference type="Rhea" id="RHEA:14513"/>
        <dbReference type="Rhea" id="RHEA-COMP:9674"/>
        <dbReference type="Rhea" id="RHEA-COMP:9677"/>
        <dbReference type="ChEBI" id="CHEBI:15377"/>
        <dbReference type="ChEBI" id="CHEBI:15378"/>
        <dbReference type="ChEBI" id="CHEBI:29985"/>
        <dbReference type="ChEBI" id="CHEBI:30616"/>
        <dbReference type="ChEBI" id="CHEBI:43474"/>
        <dbReference type="ChEBI" id="CHEBI:58359"/>
        <dbReference type="ChEBI" id="CHEBI:78515"/>
        <dbReference type="ChEBI" id="CHEBI:78516"/>
        <dbReference type="ChEBI" id="CHEBI:456216"/>
    </reaction>
</comment>
<comment type="similarity">
    <text evidence="1">Belongs to the GatC family.</text>
</comment>
<dbReference type="EC" id="6.3.5.-" evidence="1"/>
<reference evidence="2 3" key="1">
    <citation type="journal article" date="2024" name="Environ. Microbiol.">
        <title>Novel evolutionary insights on the interactions of the Holosporales (Alphaproteobacteria) with eukaryotic hosts from comparative genomics.</title>
        <authorList>
            <person name="Giovannini M."/>
            <person name="Petroni G."/>
            <person name="Castelli M."/>
        </authorList>
    </citation>
    <scope>NUCLEOTIDE SEQUENCE [LARGE SCALE GENOMIC DNA]</scope>
    <source>
        <strain evidence="2 3">US_Bl 15I1</strain>
    </source>
</reference>
<keyword evidence="1" id="KW-0648">Protein biosynthesis</keyword>
<proteinExistence type="inferred from homology"/>
<dbReference type="NCBIfam" id="TIGR00135">
    <property type="entry name" value="gatC"/>
    <property type="match status" value="1"/>
</dbReference>
<dbReference type="EMBL" id="CP133270">
    <property type="protein sequence ID" value="WVX66209.1"/>
    <property type="molecule type" value="Genomic_DNA"/>
</dbReference>
<dbReference type="HAMAP" id="MF_00122">
    <property type="entry name" value="GatC"/>
    <property type="match status" value="1"/>
</dbReference>
<comment type="catalytic activity">
    <reaction evidence="1">
        <text>L-glutamyl-tRNA(Gln) + L-glutamine + ATP + H2O = L-glutaminyl-tRNA(Gln) + L-glutamate + ADP + phosphate + H(+)</text>
        <dbReference type="Rhea" id="RHEA:17521"/>
        <dbReference type="Rhea" id="RHEA-COMP:9681"/>
        <dbReference type="Rhea" id="RHEA-COMP:9684"/>
        <dbReference type="ChEBI" id="CHEBI:15377"/>
        <dbReference type="ChEBI" id="CHEBI:15378"/>
        <dbReference type="ChEBI" id="CHEBI:29985"/>
        <dbReference type="ChEBI" id="CHEBI:30616"/>
        <dbReference type="ChEBI" id="CHEBI:43474"/>
        <dbReference type="ChEBI" id="CHEBI:58359"/>
        <dbReference type="ChEBI" id="CHEBI:78520"/>
        <dbReference type="ChEBI" id="CHEBI:78521"/>
        <dbReference type="ChEBI" id="CHEBI:456216"/>
    </reaction>
</comment>
<dbReference type="PANTHER" id="PTHR15004:SF0">
    <property type="entry name" value="GLUTAMYL-TRNA(GLN) AMIDOTRANSFERASE SUBUNIT C, MITOCHONDRIAL"/>
    <property type="match status" value="1"/>
</dbReference>
<dbReference type="RefSeq" id="WP_331256731.1">
    <property type="nucleotide sequence ID" value="NZ_CP133270.1"/>
</dbReference>
<dbReference type="SUPFAM" id="SSF141000">
    <property type="entry name" value="Glu-tRNAGln amidotransferase C subunit"/>
    <property type="match status" value="1"/>
</dbReference>
<dbReference type="PANTHER" id="PTHR15004">
    <property type="entry name" value="GLUTAMYL-TRNA(GLN) AMIDOTRANSFERASE SUBUNIT C, MITOCHONDRIAL"/>
    <property type="match status" value="1"/>
</dbReference>
<dbReference type="Gene3D" id="1.10.20.60">
    <property type="entry name" value="Glu-tRNAGln amidotransferase C subunit, N-terminal domain"/>
    <property type="match status" value="1"/>
</dbReference>
<dbReference type="Proteomes" id="UP001330434">
    <property type="component" value="Chromosome"/>
</dbReference>
<keyword evidence="1" id="KW-0436">Ligase</keyword>
<name>A0ABZ2C5H1_9PROT</name>
<keyword evidence="1" id="KW-0547">Nucleotide-binding</keyword>
<evidence type="ECO:0000256" key="1">
    <source>
        <dbReference type="HAMAP-Rule" id="MF_00122"/>
    </source>
</evidence>